<evidence type="ECO:0000259" key="4">
    <source>
        <dbReference type="PROSITE" id="PS50995"/>
    </source>
</evidence>
<dbReference type="GO" id="GO:0003677">
    <property type="term" value="F:DNA binding"/>
    <property type="evidence" value="ECO:0007669"/>
    <property type="project" value="UniProtKB-KW"/>
</dbReference>
<dbReference type="PANTHER" id="PTHR33164">
    <property type="entry name" value="TRANSCRIPTIONAL REGULATOR, MARR FAMILY"/>
    <property type="match status" value="1"/>
</dbReference>
<dbReference type="Gene3D" id="1.10.10.10">
    <property type="entry name" value="Winged helix-like DNA-binding domain superfamily/Winged helix DNA-binding domain"/>
    <property type="match status" value="1"/>
</dbReference>
<dbReference type="GO" id="GO:0003700">
    <property type="term" value="F:DNA-binding transcription factor activity"/>
    <property type="evidence" value="ECO:0007669"/>
    <property type="project" value="InterPro"/>
</dbReference>
<evidence type="ECO:0000313" key="6">
    <source>
        <dbReference type="Proteomes" id="UP000184512"/>
    </source>
</evidence>
<dbReference type="PRINTS" id="PR00598">
    <property type="entry name" value="HTHMARR"/>
</dbReference>
<name>A0A1M6HLC9_9ACTN</name>
<evidence type="ECO:0000313" key="5">
    <source>
        <dbReference type="EMBL" id="SHJ23001.1"/>
    </source>
</evidence>
<reference evidence="5 6" key="1">
    <citation type="submission" date="2016-11" db="EMBL/GenBank/DDBJ databases">
        <authorList>
            <person name="Jaros S."/>
            <person name="Januszkiewicz K."/>
            <person name="Wedrychowicz H."/>
        </authorList>
    </citation>
    <scope>NUCLEOTIDE SEQUENCE [LARGE SCALE GENOMIC DNA]</scope>
    <source>
        <strain evidence="5 6">DSM 12906</strain>
    </source>
</reference>
<accession>A0A1M6HLC9</accession>
<keyword evidence="1" id="KW-0805">Transcription regulation</keyword>
<dbReference type="InterPro" id="IPR000835">
    <property type="entry name" value="HTH_MarR-typ"/>
</dbReference>
<protein>
    <submittedName>
        <fullName evidence="5">DNA-binding transcriptional regulator, MarR family</fullName>
    </submittedName>
</protein>
<keyword evidence="2 5" id="KW-0238">DNA-binding</keyword>
<evidence type="ECO:0000256" key="3">
    <source>
        <dbReference type="ARBA" id="ARBA00023163"/>
    </source>
</evidence>
<sequence length="159" mass="17730">MSEDAIPAVDRLRAVLVDISRLTTRNQFLRSLHGYGQRLTPTDSWLLRHLIVEGPARISHLAQWQAVDKSTMTSQVRRLEEIGLVSRNADPNDGRVAIISVTPAGRKAHTDAVEHARRLFSEIISDWPEEEQNVLVTSLERLAGSIEAHLSDSGHESPI</sequence>
<dbReference type="InterPro" id="IPR039422">
    <property type="entry name" value="MarR/SlyA-like"/>
</dbReference>
<dbReference type="InterPro" id="IPR036388">
    <property type="entry name" value="WH-like_DNA-bd_sf"/>
</dbReference>
<gene>
    <name evidence="5" type="ORF">SAMN02745244_02009</name>
</gene>
<keyword evidence="3" id="KW-0804">Transcription</keyword>
<dbReference type="InterPro" id="IPR023187">
    <property type="entry name" value="Tscrpt_reg_MarR-type_CS"/>
</dbReference>
<dbReference type="PANTHER" id="PTHR33164:SF57">
    <property type="entry name" value="MARR-FAMILY TRANSCRIPTIONAL REGULATOR"/>
    <property type="match status" value="1"/>
</dbReference>
<dbReference type="PROSITE" id="PS01117">
    <property type="entry name" value="HTH_MARR_1"/>
    <property type="match status" value="1"/>
</dbReference>
<dbReference type="Proteomes" id="UP000184512">
    <property type="component" value="Unassembled WGS sequence"/>
</dbReference>
<dbReference type="InterPro" id="IPR036390">
    <property type="entry name" value="WH_DNA-bd_sf"/>
</dbReference>
<dbReference type="STRING" id="1123357.SAMN02745244_02009"/>
<keyword evidence="6" id="KW-1185">Reference proteome</keyword>
<evidence type="ECO:0000256" key="1">
    <source>
        <dbReference type="ARBA" id="ARBA00023015"/>
    </source>
</evidence>
<organism evidence="5 6">
    <name type="scientific">Tessaracoccus bendigoensis DSM 12906</name>
    <dbReference type="NCBI Taxonomy" id="1123357"/>
    <lineage>
        <taxon>Bacteria</taxon>
        <taxon>Bacillati</taxon>
        <taxon>Actinomycetota</taxon>
        <taxon>Actinomycetes</taxon>
        <taxon>Propionibacteriales</taxon>
        <taxon>Propionibacteriaceae</taxon>
        <taxon>Tessaracoccus</taxon>
    </lineage>
</organism>
<dbReference type="EMBL" id="FQZG01000033">
    <property type="protein sequence ID" value="SHJ23001.1"/>
    <property type="molecule type" value="Genomic_DNA"/>
</dbReference>
<dbReference type="RefSeq" id="WP_073187772.1">
    <property type="nucleotide sequence ID" value="NZ_FQZG01000033.1"/>
</dbReference>
<dbReference type="PROSITE" id="PS50995">
    <property type="entry name" value="HTH_MARR_2"/>
    <property type="match status" value="1"/>
</dbReference>
<dbReference type="Pfam" id="PF01047">
    <property type="entry name" value="MarR"/>
    <property type="match status" value="1"/>
</dbReference>
<evidence type="ECO:0000256" key="2">
    <source>
        <dbReference type="ARBA" id="ARBA00023125"/>
    </source>
</evidence>
<dbReference type="SMART" id="SM00347">
    <property type="entry name" value="HTH_MARR"/>
    <property type="match status" value="1"/>
</dbReference>
<dbReference type="GO" id="GO:0006950">
    <property type="term" value="P:response to stress"/>
    <property type="evidence" value="ECO:0007669"/>
    <property type="project" value="TreeGrafter"/>
</dbReference>
<dbReference type="AlphaFoldDB" id="A0A1M6HLC9"/>
<dbReference type="SUPFAM" id="SSF46785">
    <property type="entry name" value="Winged helix' DNA-binding domain"/>
    <property type="match status" value="1"/>
</dbReference>
<feature type="domain" description="HTH marR-type" evidence="4">
    <location>
        <begin position="9"/>
        <end position="144"/>
    </location>
</feature>
<proteinExistence type="predicted"/>